<protein>
    <recommendedName>
        <fullName evidence="1">Heterokaryon incompatibility domain-containing protein</fullName>
    </recommendedName>
</protein>
<evidence type="ECO:0000259" key="1">
    <source>
        <dbReference type="Pfam" id="PF06985"/>
    </source>
</evidence>
<dbReference type="Pfam" id="PF26639">
    <property type="entry name" value="Het-6_barrel"/>
    <property type="match status" value="1"/>
</dbReference>
<name>A0A1L7WTY7_9HELO</name>
<dbReference type="Proteomes" id="UP000184330">
    <property type="component" value="Unassembled WGS sequence"/>
</dbReference>
<evidence type="ECO:0000313" key="3">
    <source>
        <dbReference type="Proteomes" id="UP000184330"/>
    </source>
</evidence>
<dbReference type="AlphaFoldDB" id="A0A1L7WTY7"/>
<dbReference type="OrthoDB" id="2157530at2759"/>
<feature type="domain" description="Heterokaryon incompatibility" evidence="1">
    <location>
        <begin position="47"/>
        <end position="195"/>
    </location>
</feature>
<proteinExistence type="predicted"/>
<sequence>MDQSCYKSWPLSAPNHIRLLTISSPASENATTSCTLTSFHLDEAPPYTALSYTWGAANDRVNISLDPGNITLSVTKNCHSALLRLRTCYLKPENTARHFWIDSISIDQSDIDERNAQVAMMADIYRTASRVVIDIGELEDSKEADLALNWIMGLPESQDDDELYVLPFDLGRRVRDSVRSVYNRPWFKRMWILQEAFMAEDAEVMCGTRIEKWKHFRLKRFLLDTHSGFGKILVHLPAPAPYNPAPFVMVQGSRSSRTYTAKKDFLTLLCHSRICSAGDLRDKVFALYNFLSDVTQHGFRADYSDSVTKAVVYTKTTEWLINNSGLSVLSCVRCDPNERDPTLPSWVPDWADFSVRPEWYISIPIRAEFITDVDAQFWPILAAGNTTPRVATSTTSVGSPQLIVRGLLVDHIEQTGNILEEQECEISQLAAKNRAKSGLPKITYTWHHTSNMRNMPSWMREYGLPAILNCTGTDEDLAGVFHYTVIQRTLAVTESGYLGPVPEGTQQGDCICILLGAGVPFILRPEGDYWRLVGESYFYGLMKGEALSGKDLSCADGKVAQNPFVDFIIQ</sequence>
<accession>A0A1L7WTY7</accession>
<dbReference type="EMBL" id="FJOG01000007">
    <property type="protein sequence ID" value="CZR56228.1"/>
    <property type="molecule type" value="Genomic_DNA"/>
</dbReference>
<evidence type="ECO:0000313" key="2">
    <source>
        <dbReference type="EMBL" id="CZR56228.1"/>
    </source>
</evidence>
<dbReference type="STRING" id="576137.A0A1L7WTY7"/>
<dbReference type="InterPro" id="IPR010730">
    <property type="entry name" value="HET"/>
</dbReference>
<dbReference type="Pfam" id="PF06985">
    <property type="entry name" value="HET"/>
    <property type="match status" value="1"/>
</dbReference>
<dbReference type="InterPro" id="IPR052895">
    <property type="entry name" value="HetReg/Transcr_Mod"/>
</dbReference>
<reference evidence="2 3" key="1">
    <citation type="submission" date="2016-03" db="EMBL/GenBank/DDBJ databases">
        <authorList>
            <person name="Ploux O."/>
        </authorList>
    </citation>
    <scope>NUCLEOTIDE SEQUENCE [LARGE SCALE GENOMIC DNA]</scope>
    <source>
        <strain evidence="2 3">UAMH 11012</strain>
    </source>
</reference>
<keyword evidence="3" id="KW-1185">Reference proteome</keyword>
<gene>
    <name evidence="2" type="ORF">PAC_06116</name>
</gene>
<dbReference type="PANTHER" id="PTHR24148">
    <property type="entry name" value="ANKYRIN REPEAT DOMAIN-CONTAINING PROTEIN 39 HOMOLOG-RELATED"/>
    <property type="match status" value="1"/>
</dbReference>
<organism evidence="2 3">
    <name type="scientific">Phialocephala subalpina</name>
    <dbReference type="NCBI Taxonomy" id="576137"/>
    <lineage>
        <taxon>Eukaryota</taxon>
        <taxon>Fungi</taxon>
        <taxon>Dikarya</taxon>
        <taxon>Ascomycota</taxon>
        <taxon>Pezizomycotina</taxon>
        <taxon>Leotiomycetes</taxon>
        <taxon>Helotiales</taxon>
        <taxon>Mollisiaceae</taxon>
        <taxon>Phialocephala</taxon>
        <taxon>Phialocephala fortinii species complex</taxon>
    </lineage>
</organism>
<dbReference type="PANTHER" id="PTHR24148:SF64">
    <property type="entry name" value="HETEROKARYON INCOMPATIBILITY DOMAIN-CONTAINING PROTEIN"/>
    <property type="match status" value="1"/>
</dbReference>